<sequence>MNSAISSVPLPSTVKTSGSGSSSGPSGSTKASGFTAAGQAKQVSVSSKGSGAMASEWKMSASDEQGKASAQDAGGLKSVTPRTREGKAFVGPEGEDQAARLVTYAMRRNMGQKIHKQMLNEGARWDDLTPQTTVKTLSRENVKDLHIRLQGPELNKPLAPYEKAFLKRLLESPLSITHATNALDKVQNSETGVVSLSSRQKLVRDGVPFPKDNTSKMDIQALANDDNVFFALESGEKLQKPSSRFGKSVMRFDLDSPAVQQHATLHLFDVLNGFPEAVKHLTTLKSLHHRDQMLTGDMLDKHEHSRYGMDPKGSLFQGKDMKRGLGLAIIDRTRALPEELRASILEKEDINALINGLFRPQVLVPRMFVGKPTDISEVENIRSAAVSAVALDALLESYLNAEDSDSDSESDYGSLLSDSDLPTFGSAAPFSYDDSSDEEFPMGSHATSAANPPFIPDASFLSSSPTSSPGGGNPLLGTQSPGSVSSSSSSGSMRAPSDTDAADTLLEMMNAFAAEDAQALL</sequence>
<dbReference type="RefSeq" id="WP_034792199.1">
    <property type="nucleotide sequence ID" value="NZ_JMPJ01000063.1"/>
</dbReference>
<protein>
    <submittedName>
        <fullName evidence="2">Putative OspC2 family protein</fullName>
    </submittedName>
</protein>
<dbReference type="EMBL" id="JMPJ01000063">
    <property type="protein sequence ID" value="KFC79850.1"/>
    <property type="molecule type" value="Genomic_DNA"/>
</dbReference>
<feature type="compositionally biased region" description="Polar residues" evidence="1">
    <location>
        <begin position="1"/>
        <end position="10"/>
    </location>
</feature>
<accession>A0A085G805</accession>
<dbReference type="AlphaFoldDB" id="A0A085G805"/>
<evidence type="ECO:0000313" key="3">
    <source>
        <dbReference type="Proteomes" id="UP000028640"/>
    </source>
</evidence>
<gene>
    <name evidence="2" type="ORF">GEAM_2633</name>
</gene>
<dbReference type="OrthoDB" id="6506850at2"/>
<feature type="region of interest" description="Disordered" evidence="1">
    <location>
        <begin position="1"/>
        <end position="93"/>
    </location>
</feature>
<proteinExistence type="predicted"/>
<feature type="compositionally biased region" description="Low complexity" evidence="1">
    <location>
        <begin position="459"/>
        <end position="468"/>
    </location>
</feature>
<dbReference type="Proteomes" id="UP000028640">
    <property type="component" value="Unassembled WGS sequence"/>
</dbReference>
<dbReference type="STRING" id="910964.GEAM_2633"/>
<evidence type="ECO:0000313" key="2">
    <source>
        <dbReference type="EMBL" id="KFC79850.1"/>
    </source>
</evidence>
<feature type="region of interest" description="Disordered" evidence="1">
    <location>
        <begin position="427"/>
        <end position="502"/>
    </location>
</feature>
<feature type="compositionally biased region" description="Low complexity" evidence="1">
    <location>
        <begin position="11"/>
        <end position="33"/>
    </location>
</feature>
<dbReference type="GeneID" id="78382852"/>
<reference evidence="2 3" key="1">
    <citation type="submission" date="2014-05" db="EMBL/GenBank/DDBJ databases">
        <title>ATOL: Assembling a taxonomically balanced genome-scale reconstruction of the evolutionary history of the Enterobacteriaceae.</title>
        <authorList>
            <person name="Plunkett G.III."/>
            <person name="Neeno-Eckwall E.C."/>
            <person name="Glasner J.D."/>
            <person name="Perna N.T."/>
        </authorList>
    </citation>
    <scope>NUCLEOTIDE SEQUENCE [LARGE SCALE GENOMIC DNA]</scope>
    <source>
        <strain evidence="2 3">ATCC 33852</strain>
    </source>
</reference>
<organism evidence="2 3">
    <name type="scientific">Ewingella americana (strain ATCC 33852 / DSM 4580 / CCUG 14506 / JCM 5911 / LMG 7869 / NCTC 12157 / CDC 1468-78)</name>
    <dbReference type="NCBI Taxonomy" id="910964"/>
    <lineage>
        <taxon>Bacteria</taxon>
        <taxon>Pseudomonadati</taxon>
        <taxon>Pseudomonadota</taxon>
        <taxon>Gammaproteobacteria</taxon>
        <taxon>Enterobacterales</taxon>
        <taxon>Yersiniaceae</taxon>
        <taxon>Ewingella</taxon>
    </lineage>
</organism>
<name>A0A085G805_EWIA3</name>
<comment type="caution">
    <text evidence="2">The sequence shown here is derived from an EMBL/GenBank/DDBJ whole genome shotgun (WGS) entry which is preliminary data.</text>
</comment>
<keyword evidence="3" id="KW-1185">Reference proteome</keyword>
<dbReference type="eggNOG" id="ENOG5032SZY">
    <property type="taxonomic scope" value="Bacteria"/>
</dbReference>
<evidence type="ECO:0000256" key="1">
    <source>
        <dbReference type="SAM" id="MobiDB-lite"/>
    </source>
</evidence>
<feature type="compositionally biased region" description="Low complexity" evidence="1">
    <location>
        <begin position="475"/>
        <end position="492"/>
    </location>
</feature>